<evidence type="ECO:0000313" key="1">
    <source>
        <dbReference type="EMBL" id="EWS78946.1"/>
    </source>
</evidence>
<dbReference type="Proteomes" id="UP000020406">
    <property type="component" value="Unassembled WGS sequence"/>
</dbReference>
<proteinExistence type="predicted"/>
<dbReference type="PATRIC" id="fig|1444770.3.peg.837"/>
<comment type="caution">
    <text evidence="1">The sequence shown here is derived from an EMBL/GenBank/DDBJ whole genome shotgun (WGS) entry which is preliminary data.</text>
</comment>
<organism evidence="1 2">
    <name type="scientific">Xylella taiwanensis</name>
    <dbReference type="NCBI Taxonomy" id="1444770"/>
    <lineage>
        <taxon>Bacteria</taxon>
        <taxon>Pseudomonadati</taxon>
        <taxon>Pseudomonadota</taxon>
        <taxon>Gammaproteobacteria</taxon>
        <taxon>Lysobacterales</taxon>
        <taxon>Lysobacteraceae</taxon>
        <taxon>Xylella</taxon>
    </lineage>
</organism>
<reference evidence="1 2" key="1">
    <citation type="journal article" date="2014" name="Genome Announc.">
        <title>Draft Genome Sequence of Xylella fastidiosa Pear Leaf Scorch Strain in Taiwan.</title>
        <authorList>
            <person name="Su C.C."/>
            <person name="Deng W.L."/>
            <person name="Jan F.J."/>
            <person name="Chang C.J."/>
            <person name="Huang H."/>
            <person name="Chen J."/>
        </authorList>
    </citation>
    <scope>NUCLEOTIDE SEQUENCE [LARGE SCALE GENOMIC DNA]</scope>
    <source>
        <strain evidence="1 2">PLS229</strain>
    </source>
</reference>
<sequence>MISLLSNPDCPLFSQDYVIITKQAYVQGNFRLLDERLNLDVGVKSPYTKMTVRETPWIPVESLMANGELKAGQPFLPQVGLSYRYDLLLQRSLGDQPRY</sequence>
<dbReference type="EMBL" id="JDSQ01000004">
    <property type="protein sequence ID" value="EWS78946.1"/>
    <property type="molecule type" value="Genomic_DNA"/>
</dbReference>
<accession>Z9JM84</accession>
<evidence type="ECO:0008006" key="3">
    <source>
        <dbReference type="Google" id="ProtNLM"/>
    </source>
</evidence>
<name>Z9JM84_9GAMM</name>
<evidence type="ECO:0000313" key="2">
    <source>
        <dbReference type="Proteomes" id="UP000020406"/>
    </source>
</evidence>
<protein>
    <recommendedName>
        <fullName evidence="3">TonB-dependent receptor-like beta-barrel domain-containing protein</fullName>
    </recommendedName>
</protein>
<dbReference type="AlphaFoldDB" id="Z9JM84"/>
<gene>
    <name evidence="1" type="ORF">AF72_03430</name>
</gene>
<dbReference type="eggNOG" id="COG4774">
    <property type="taxonomic scope" value="Bacteria"/>
</dbReference>